<dbReference type="Pfam" id="PF04029">
    <property type="entry name" value="2-ph_phosp"/>
    <property type="match status" value="1"/>
</dbReference>
<dbReference type="Proteomes" id="UP001279681">
    <property type="component" value="Unassembled WGS sequence"/>
</dbReference>
<protein>
    <recommendedName>
        <fullName evidence="4 8">Probable 2-phosphosulfolactate phosphatase</fullName>
        <ecNumber evidence="3 8">3.1.3.71</ecNumber>
    </recommendedName>
</protein>
<evidence type="ECO:0000256" key="7">
    <source>
        <dbReference type="ARBA" id="ARBA00033711"/>
    </source>
</evidence>
<dbReference type="Gene3D" id="3.90.1560.10">
    <property type="entry name" value="ComB-like"/>
    <property type="match status" value="1"/>
</dbReference>
<dbReference type="EMBL" id="JAVIKH010000001">
    <property type="protein sequence ID" value="MDX8335050.1"/>
    <property type="molecule type" value="Genomic_DNA"/>
</dbReference>
<evidence type="ECO:0000256" key="6">
    <source>
        <dbReference type="ARBA" id="ARBA00022842"/>
    </source>
</evidence>
<dbReference type="RefSeq" id="WP_320312462.1">
    <property type="nucleotide sequence ID" value="NZ_JAVIKH010000001.1"/>
</dbReference>
<comment type="cofactor">
    <cofactor evidence="1 8">
        <name>Mg(2+)</name>
        <dbReference type="ChEBI" id="CHEBI:18420"/>
    </cofactor>
</comment>
<evidence type="ECO:0000256" key="5">
    <source>
        <dbReference type="ARBA" id="ARBA00022801"/>
    </source>
</evidence>
<evidence type="ECO:0000256" key="4">
    <source>
        <dbReference type="ARBA" id="ARBA00021948"/>
    </source>
</evidence>
<evidence type="ECO:0000313" key="10">
    <source>
        <dbReference type="Proteomes" id="UP001279681"/>
    </source>
</evidence>
<proteinExistence type="inferred from homology"/>
<accession>A0ABU4W9F8</accession>
<sequence length="233" mass="25792">MKITILESANCIFGKNLKGKNVIVIDVLRATSVIVTALENGAKSIYPFKEIESAKLNCKNGLLAGERKGLKITGFDFGNSPLEFTREKIQRKDIFMTTSNGTRAIENSLGADNLYIACYLNVTAVSKKLLEDKKDIVILCSGTDDKFSLDDSLCAGIIAKKISEEADVQMDDFSLSLKRLAELSSNIEDILKDSKHYSYLKSIGHEKDLEFCTQIDLYNIVPQYIDGKIKASS</sequence>
<comment type="similarity">
    <text evidence="2 8">Belongs to the ComB family.</text>
</comment>
<dbReference type="PANTHER" id="PTHR37311:SF1">
    <property type="entry name" value="2-PHOSPHOSULFOLACTATE PHOSPHATASE-RELATED"/>
    <property type="match status" value="1"/>
</dbReference>
<dbReference type="EC" id="3.1.3.71" evidence="3 8"/>
<dbReference type="HAMAP" id="MF_00490">
    <property type="entry name" value="ComB"/>
    <property type="match status" value="1"/>
</dbReference>
<evidence type="ECO:0000256" key="3">
    <source>
        <dbReference type="ARBA" id="ARBA00012953"/>
    </source>
</evidence>
<evidence type="ECO:0000313" key="9">
    <source>
        <dbReference type="EMBL" id="MDX8335050.1"/>
    </source>
</evidence>
<name>A0ABU4W9F8_9FUSO</name>
<evidence type="ECO:0000256" key="8">
    <source>
        <dbReference type="HAMAP-Rule" id="MF_00490"/>
    </source>
</evidence>
<evidence type="ECO:0000256" key="2">
    <source>
        <dbReference type="ARBA" id="ARBA00009997"/>
    </source>
</evidence>
<dbReference type="PANTHER" id="PTHR37311">
    <property type="entry name" value="2-PHOSPHOSULFOLACTATE PHOSPHATASE-RELATED"/>
    <property type="match status" value="1"/>
</dbReference>
<organism evidence="9 10">
    <name type="scientific">Candidatus Cetobacterium colombiensis</name>
    <dbReference type="NCBI Taxonomy" id="3073100"/>
    <lineage>
        <taxon>Bacteria</taxon>
        <taxon>Fusobacteriati</taxon>
        <taxon>Fusobacteriota</taxon>
        <taxon>Fusobacteriia</taxon>
        <taxon>Fusobacteriales</taxon>
        <taxon>Fusobacteriaceae</taxon>
        <taxon>Cetobacterium</taxon>
    </lineage>
</organism>
<keyword evidence="6 8" id="KW-0460">Magnesium</keyword>
<keyword evidence="10" id="KW-1185">Reference proteome</keyword>
<evidence type="ECO:0000256" key="1">
    <source>
        <dbReference type="ARBA" id="ARBA00001946"/>
    </source>
</evidence>
<reference evidence="10" key="1">
    <citation type="submission" date="2023-07" db="EMBL/GenBank/DDBJ databases">
        <authorList>
            <person name="Colorado M.A."/>
            <person name="Villamil L.M."/>
            <person name="Melo J.F."/>
            <person name="Rodriguez J.A."/>
            <person name="Ruiz R.Y."/>
        </authorList>
    </citation>
    <scope>NUCLEOTIDE SEQUENCE [LARGE SCALE GENOMIC DNA]</scope>
    <source>
        <strain evidence="10">C33</strain>
    </source>
</reference>
<dbReference type="SUPFAM" id="SSF142823">
    <property type="entry name" value="ComB-like"/>
    <property type="match status" value="1"/>
</dbReference>
<dbReference type="InterPro" id="IPR036702">
    <property type="entry name" value="ComB-like_sf"/>
</dbReference>
<comment type="caution">
    <text evidence="9">The sequence shown here is derived from an EMBL/GenBank/DDBJ whole genome shotgun (WGS) entry which is preliminary data.</text>
</comment>
<keyword evidence="5 8" id="KW-0378">Hydrolase</keyword>
<dbReference type="InterPro" id="IPR005238">
    <property type="entry name" value="ComB-like"/>
</dbReference>
<comment type="catalytic activity">
    <reaction evidence="7 8">
        <text>(2R)-O-phospho-3-sulfolactate + H2O = (2R)-3-sulfolactate + phosphate</text>
        <dbReference type="Rhea" id="RHEA:23416"/>
        <dbReference type="ChEBI" id="CHEBI:15377"/>
        <dbReference type="ChEBI" id="CHEBI:15597"/>
        <dbReference type="ChEBI" id="CHEBI:43474"/>
        <dbReference type="ChEBI" id="CHEBI:58738"/>
        <dbReference type="EC" id="3.1.3.71"/>
    </reaction>
</comment>
<gene>
    <name evidence="8" type="primary">comB</name>
    <name evidence="9" type="ORF">RFV38_00805</name>
</gene>